<keyword evidence="2" id="KW-1185">Reference proteome</keyword>
<gene>
    <name evidence="1" type="ORF">ABC228_07455</name>
</gene>
<evidence type="ECO:0008006" key="3">
    <source>
        <dbReference type="Google" id="ProtNLM"/>
    </source>
</evidence>
<dbReference type="RefSeq" id="WP_345824480.1">
    <property type="nucleotide sequence ID" value="NZ_JBDIML010000002.1"/>
</dbReference>
<accession>A0ABU9XFF1</accession>
<evidence type="ECO:0000313" key="1">
    <source>
        <dbReference type="EMBL" id="MEN2767018.1"/>
    </source>
</evidence>
<dbReference type="EMBL" id="JBDIML010000002">
    <property type="protein sequence ID" value="MEN2767018.1"/>
    <property type="molecule type" value="Genomic_DNA"/>
</dbReference>
<protein>
    <recommendedName>
        <fullName evidence="3">DUF2089 domain-containing protein</fullName>
    </recommendedName>
</protein>
<organism evidence="1 2">
    <name type="scientific">Ornithinibacillus xuwenensis</name>
    <dbReference type="NCBI Taxonomy" id="3144668"/>
    <lineage>
        <taxon>Bacteria</taxon>
        <taxon>Bacillati</taxon>
        <taxon>Bacillota</taxon>
        <taxon>Bacilli</taxon>
        <taxon>Bacillales</taxon>
        <taxon>Bacillaceae</taxon>
        <taxon>Ornithinibacillus</taxon>
    </lineage>
</organism>
<reference evidence="1 2" key="1">
    <citation type="submission" date="2024-05" db="EMBL/GenBank/DDBJ databases">
        <authorList>
            <person name="Haq I."/>
            <person name="Ullah Z."/>
            <person name="Ahmad R."/>
            <person name="Li M."/>
            <person name="Tong Y."/>
        </authorList>
    </citation>
    <scope>NUCLEOTIDE SEQUENCE [LARGE SCALE GENOMIC DNA]</scope>
    <source>
        <strain evidence="1 2">16A2E</strain>
    </source>
</reference>
<dbReference type="Proteomes" id="UP001444625">
    <property type="component" value="Unassembled WGS sequence"/>
</dbReference>
<comment type="caution">
    <text evidence="1">The sequence shown here is derived from an EMBL/GenBank/DDBJ whole genome shotgun (WGS) entry which is preliminary data.</text>
</comment>
<proteinExistence type="predicted"/>
<evidence type="ECO:0000313" key="2">
    <source>
        <dbReference type="Proteomes" id="UP001444625"/>
    </source>
</evidence>
<sequence>MKDEIAKILSMMEEGKIDADKAAELISLLKEKEENGKPKKSPNYLDKTLKVRINSSENDNVNVNLPIRLFQVVLKTGHGIASNIPEAEKYVKDLDIDLILEAIDQELEGQIVDIVSGNGDKVAIFIE</sequence>
<name>A0ABU9XFF1_9BACI</name>